<reference evidence="2" key="1">
    <citation type="submission" date="2025-08" db="UniProtKB">
        <authorList>
            <consortium name="RefSeq"/>
        </authorList>
    </citation>
    <scope>IDENTIFICATION</scope>
    <source>
        <tissue evidence="2">Seedling</tissue>
    </source>
</reference>
<sequence>MKRCKVQKLLCTRPASKPPLMLFKSVHSLSLSTFSSQKKTLSFSNHRIGSLRALDAHSHRYRLSLWYSSMITRCQDCSDPYRRDERVCSEKVGTDAIGFSEIQYEVESVRSLQVIAHC</sequence>
<dbReference type="RefSeq" id="XP_060673106.1">
    <property type="nucleotide sequence ID" value="XM_060817123.1"/>
</dbReference>
<name>A0ABM4A8Q2_ZIZJJ</name>
<dbReference type="Proteomes" id="UP001652623">
    <property type="component" value="Chromosome 5"/>
</dbReference>
<dbReference type="GeneID" id="107422446"/>
<organism evidence="1 2">
    <name type="scientific">Ziziphus jujuba</name>
    <name type="common">Chinese jujube</name>
    <name type="synonym">Ziziphus sativa</name>
    <dbReference type="NCBI Taxonomy" id="326968"/>
    <lineage>
        <taxon>Eukaryota</taxon>
        <taxon>Viridiplantae</taxon>
        <taxon>Streptophyta</taxon>
        <taxon>Embryophyta</taxon>
        <taxon>Tracheophyta</taxon>
        <taxon>Spermatophyta</taxon>
        <taxon>Magnoliopsida</taxon>
        <taxon>eudicotyledons</taxon>
        <taxon>Gunneridae</taxon>
        <taxon>Pentapetalae</taxon>
        <taxon>rosids</taxon>
        <taxon>fabids</taxon>
        <taxon>Rosales</taxon>
        <taxon>Rhamnaceae</taxon>
        <taxon>Paliureae</taxon>
        <taxon>Ziziphus</taxon>
    </lineage>
</organism>
<evidence type="ECO:0000313" key="1">
    <source>
        <dbReference type="Proteomes" id="UP001652623"/>
    </source>
</evidence>
<keyword evidence="1" id="KW-1185">Reference proteome</keyword>
<gene>
    <name evidence="2" type="primary">LOC107422446</name>
</gene>
<protein>
    <submittedName>
        <fullName evidence="2">Uncharacterized protein LOC107422446</fullName>
    </submittedName>
</protein>
<proteinExistence type="predicted"/>
<evidence type="ECO:0000313" key="2">
    <source>
        <dbReference type="RefSeq" id="XP_060673106.1"/>
    </source>
</evidence>
<accession>A0ABM4A8Q2</accession>